<dbReference type="EMBL" id="JBHTBJ010000054">
    <property type="protein sequence ID" value="MFC7279560.1"/>
    <property type="molecule type" value="Genomic_DNA"/>
</dbReference>
<evidence type="ECO:0000313" key="3">
    <source>
        <dbReference type="Proteomes" id="UP001596548"/>
    </source>
</evidence>
<feature type="signal peptide" evidence="1">
    <location>
        <begin position="1"/>
        <end position="26"/>
    </location>
</feature>
<dbReference type="RefSeq" id="WP_378977002.1">
    <property type="nucleotide sequence ID" value="NZ_JBHTBJ010000054.1"/>
</dbReference>
<feature type="chain" id="PRO_5046714569" description="Secreted protein" evidence="1">
    <location>
        <begin position="27"/>
        <end position="173"/>
    </location>
</feature>
<gene>
    <name evidence="2" type="ORF">ACFQS1_36825</name>
</gene>
<reference evidence="3" key="1">
    <citation type="journal article" date="2019" name="Int. J. Syst. Evol. Microbiol.">
        <title>The Global Catalogue of Microorganisms (GCM) 10K type strain sequencing project: providing services to taxonomists for standard genome sequencing and annotation.</title>
        <authorList>
            <consortium name="The Broad Institute Genomics Platform"/>
            <consortium name="The Broad Institute Genome Sequencing Center for Infectious Disease"/>
            <person name="Wu L."/>
            <person name="Ma J."/>
        </authorList>
    </citation>
    <scope>NUCLEOTIDE SEQUENCE [LARGE SCALE GENOMIC DNA]</scope>
    <source>
        <strain evidence="3">XZYJT-10</strain>
    </source>
</reference>
<evidence type="ECO:0008006" key="4">
    <source>
        <dbReference type="Google" id="ProtNLM"/>
    </source>
</evidence>
<evidence type="ECO:0000256" key="1">
    <source>
        <dbReference type="SAM" id="SignalP"/>
    </source>
</evidence>
<protein>
    <recommendedName>
        <fullName evidence="4">Secreted protein</fullName>
    </recommendedName>
</protein>
<organism evidence="2 3">
    <name type="scientific">Paractinoplanes rhizophilus</name>
    <dbReference type="NCBI Taxonomy" id="1416877"/>
    <lineage>
        <taxon>Bacteria</taxon>
        <taxon>Bacillati</taxon>
        <taxon>Actinomycetota</taxon>
        <taxon>Actinomycetes</taxon>
        <taxon>Micromonosporales</taxon>
        <taxon>Micromonosporaceae</taxon>
        <taxon>Paractinoplanes</taxon>
    </lineage>
</organism>
<keyword evidence="3" id="KW-1185">Reference proteome</keyword>
<dbReference type="Proteomes" id="UP001596548">
    <property type="component" value="Unassembled WGS sequence"/>
</dbReference>
<sequence>MMRRTPALIAAVTAALLAGLPGVARATTIWVPASCATGSFGSVTVDAQGHYLVPAHMELCEPFQTRFNYGIALFLNDGTVPMVTGNKLQSYGMTDVIADVLPRANPVPPFAFCLMRDTETRVACVRIDTAADRTASSAPLAVNDRLVGDPVIFLRKPYTILPNYCATCVSLNW</sequence>
<keyword evidence="1" id="KW-0732">Signal</keyword>
<evidence type="ECO:0000313" key="2">
    <source>
        <dbReference type="EMBL" id="MFC7279560.1"/>
    </source>
</evidence>
<comment type="caution">
    <text evidence="2">The sequence shown here is derived from an EMBL/GenBank/DDBJ whole genome shotgun (WGS) entry which is preliminary data.</text>
</comment>
<name>A0ABW2I3V1_9ACTN</name>
<proteinExistence type="predicted"/>
<accession>A0ABW2I3V1</accession>